<dbReference type="Proteomes" id="UP000249829">
    <property type="component" value="Unassembled WGS sequence"/>
</dbReference>
<proteinExistence type="predicted"/>
<reference evidence="3 4" key="1">
    <citation type="submission" date="2018-02" db="EMBL/GenBank/DDBJ databases">
        <title>The genomes of Aspergillus section Nigri reveals drivers in fungal speciation.</title>
        <authorList>
            <consortium name="DOE Joint Genome Institute"/>
            <person name="Vesth T.C."/>
            <person name="Nybo J."/>
            <person name="Theobald S."/>
            <person name="Brandl J."/>
            <person name="Frisvad J.C."/>
            <person name="Nielsen K.F."/>
            <person name="Lyhne E.K."/>
            <person name="Kogle M.E."/>
            <person name="Kuo A."/>
            <person name="Riley R."/>
            <person name="Clum A."/>
            <person name="Nolan M."/>
            <person name="Lipzen A."/>
            <person name="Salamov A."/>
            <person name="Henrissat B."/>
            <person name="Wiebenga A."/>
            <person name="De vries R.P."/>
            <person name="Grigoriev I.V."/>
            <person name="Mortensen U.H."/>
            <person name="Andersen M.R."/>
            <person name="Baker S.E."/>
        </authorList>
    </citation>
    <scope>NUCLEOTIDE SEQUENCE [LARGE SCALE GENOMIC DNA]</scope>
    <source>
        <strain evidence="3 4">CBS 115571</strain>
    </source>
</reference>
<protein>
    <recommendedName>
        <fullName evidence="2">Ubiquitin-like domain-containing protein</fullName>
    </recommendedName>
</protein>
<feature type="compositionally biased region" description="Basic and acidic residues" evidence="1">
    <location>
        <begin position="43"/>
        <end position="55"/>
    </location>
</feature>
<feature type="compositionally biased region" description="Basic and acidic residues" evidence="1">
    <location>
        <begin position="373"/>
        <end position="386"/>
    </location>
</feature>
<feature type="compositionally biased region" description="Basic and acidic residues" evidence="1">
    <location>
        <begin position="351"/>
        <end position="365"/>
    </location>
</feature>
<feature type="region of interest" description="Disordered" evidence="1">
    <location>
        <begin position="350"/>
        <end position="386"/>
    </location>
</feature>
<sequence>MTLNIKIDPDSESSISDEEDSSGVQVSPPSESESHGYQDSYDEWAHLSYPDELKPSDSASRPRTSRRLRARSSIHGPSSAVRRHSTRHHMAPERASFRRSRRNPSPDSPESADSAEEYGAPYGRMPQERRFWSTVPQGTGYNHHSSPRQTYVYPNGNSIPHAAFMHPNGVATTSDQLIRLGHQGQQLPYGQSMYGYNSQSPGPLLPPFLAHERHPEHQPHPIAASSHGRNEGHNPSPHSISHHMSGHGPPPYAPHDMMIPYGPGTYYPFRDPYHVVPGMIPPYYHSYPRAPSPSQVDPPESPVPAPADTEKDEAIARLEKLILEERTEREAREAREAAKQAAIELEAAEQAAREARAAHEKKIAEDAASQARAEAEQKAAEEAAKAKKEAEDAAAAAVEAAAAAATEAANAAAAEALAAATAAAANPPPPEKKKPIKFKDAVGRKFSFPFDLCCTWKGMEELIRQAFLHIEVIGPHVAEGHYDLVGPNGDIILPQVWETVIEPDWTITMHMWPIPEKPQAAEPAPPADVVAEPSPPPEPTAVPDESAVVVDGDSKKKPDQAGPKKPRAKAPDPGAFAMWMVGGNRLRLNKALKMGKKPKAVQHGISCRVM</sequence>
<name>A0A2V5HBB5_ASPV1</name>
<dbReference type="EMBL" id="KZ825256">
    <property type="protein sequence ID" value="PYI13190.1"/>
    <property type="molecule type" value="Genomic_DNA"/>
</dbReference>
<organism evidence="3 4">
    <name type="scientific">Aspergillus violaceofuscus (strain CBS 115571)</name>
    <dbReference type="NCBI Taxonomy" id="1450538"/>
    <lineage>
        <taxon>Eukaryota</taxon>
        <taxon>Fungi</taxon>
        <taxon>Dikarya</taxon>
        <taxon>Ascomycota</taxon>
        <taxon>Pezizomycotina</taxon>
        <taxon>Eurotiomycetes</taxon>
        <taxon>Eurotiomycetidae</taxon>
        <taxon>Eurotiales</taxon>
        <taxon>Aspergillaceae</taxon>
        <taxon>Aspergillus</taxon>
    </lineage>
</organism>
<evidence type="ECO:0000259" key="2">
    <source>
        <dbReference type="Pfam" id="PF22893"/>
    </source>
</evidence>
<dbReference type="InterPro" id="IPR054464">
    <property type="entry name" value="ULD_fung"/>
</dbReference>
<dbReference type="Pfam" id="PF22893">
    <property type="entry name" value="ULD_2"/>
    <property type="match status" value="1"/>
</dbReference>
<evidence type="ECO:0000256" key="1">
    <source>
        <dbReference type="SAM" id="MobiDB-lite"/>
    </source>
</evidence>
<evidence type="ECO:0000313" key="3">
    <source>
        <dbReference type="EMBL" id="PYI13190.1"/>
    </source>
</evidence>
<feature type="region of interest" description="Disordered" evidence="1">
    <location>
        <begin position="1"/>
        <end position="125"/>
    </location>
</feature>
<feature type="compositionally biased region" description="Polar residues" evidence="1">
    <location>
        <begin position="23"/>
        <end position="37"/>
    </location>
</feature>
<feature type="region of interest" description="Disordered" evidence="1">
    <location>
        <begin position="209"/>
        <end position="251"/>
    </location>
</feature>
<feature type="compositionally biased region" description="Low complexity" evidence="1">
    <location>
        <begin position="103"/>
        <end position="112"/>
    </location>
</feature>
<feature type="compositionally biased region" description="Basic residues" evidence="1">
    <location>
        <begin position="63"/>
        <end position="72"/>
    </location>
</feature>
<gene>
    <name evidence="3" type="ORF">BO99DRAFT_417821</name>
</gene>
<accession>A0A2V5HBB5</accession>
<feature type="region of interest" description="Disordered" evidence="1">
    <location>
        <begin position="516"/>
        <end position="576"/>
    </location>
</feature>
<dbReference type="OMA" id="SHEYQDY"/>
<evidence type="ECO:0000313" key="4">
    <source>
        <dbReference type="Proteomes" id="UP000249829"/>
    </source>
</evidence>
<feature type="region of interest" description="Disordered" evidence="1">
    <location>
        <begin position="290"/>
        <end position="309"/>
    </location>
</feature>
<feature type="compositionally biased region" description="Basic and acidic residues" evidence="1">
    <location>
        <begin position="210"/>
        <end position="219"/>
    </location>
</feature>
<dbReference type="AlphaFoldDB" id="A0A2V5HBB5"/>
<keyword evidence="4" id="KW-1185">Reference proteome</keyword>
<feature type="compositionally biased region" description="Low complexity" evidence="1">
    <location>
        <begin position="516"/>
        <end position="532"/>
    </location>
</feature>
<feature type="domain" description="Ubiquitin-like" evidence="2">
    <location>
        <begin position="432"/>
        <end position="514"/>
    </location>
</feature>